<dbReference type="Gene3D" id="2.40.70.10">
    <property type="entry name" value="Acid Proteases"/>
    <property type="match status" value="1"/>
</dbReference>
<dbReference type="GO" id="GO:0006508">
    <property type="term" value="P:proteolysis"/>
    <property type="evidence" value="ECO:0007669"/>
    <property type="project" value="InterPro"/>
</dbReference>
<keyword evidence="5" id="KW-1185">Reference proteome</keyword>
<evidence type="ECO:0000313" key="5">
    <source>
        <dbReference type="Proteomes" id="UP000694551"/>
    </source>
</evidence>
<organism evidence="4 5">
    <name type="scientific">Strix occidentalis caurina</name>
    <name type="common">northern spotted owl</name>
    <dbReference type="NCBI Taxonomy" id="311401"/>
    <lineage>
        <taxon>Eukaryota</taxon>
        <taxon>Metazoa</taxon>
        <taxon>Chordata</taxon>
        <taxon>Craniata</taxon>
        <taxon>Vertebrata</taxon>
        <taxon>Euteleostomi</taxon>
        <taxon>Archelosauria</taxon>
        <taxon>Archosauria</taxon>
        <taxon>Dinosauria</taxon>
        <taxon>Saurischia</taxon>
        <taxon>Theropoda</taxon>
        <taxon>Coelurosauria</taxon>
        <taxon>Aves</taxon>
        <taxon>Neognathae</taxon>
        <taxon>Neoaves</taxon>
        <taxon>Telluraves</taxon>
        <taxon>Strigiformes</taxon>
        <taxon>Strigidae</taxon>
        <taxon>Strix</taxon>
    </lineage>
</organism>
<reference evidence="4" key="2">
    <citation type="submission" date="2025-09" db="UniProtKB">
        <authorList>
            <consortium name="Ensembl"/>
        </authorList>
    </citation>
    <scope>IDENTIFICATION</scope>
</reference>
<dbReference type="InterPro" id="IPR021109">
    <property type="entry name" value="Peptidase_aspartic_dom_sf"/>
</dbReference>
<evidence type="ECO:0000313" key="4">
    <source>
        <dbReference type="Ensembl" id="ENSSOCP00000005182.1"/>
    </source>
</evidence>
<dbReference type="Proteomes" id="UP000694551">
    <property type="component" value="Unplaced"/>
</dbReference>
<dbReference type="PROSITE" id="PS00141">
    <property type="entry name" value="ASP_PROTEASE"/>
    <property type="match status" value="1"/>
</dbReference>
<dbReference type="InterPro" id="IPR001969">
    <property type="entry name" value="Aspartic_peptidase_AS"/>
</dbReference>
<dbReference type="InterPro" id="IPR033121">
    <property type="entry name" value="PEPTIDASE_A1"/>
</dbReference>
<feature type="region of interest" description="Disordered" evidence="1">
    <location>
        <begin position="35"/>
        <end position="60"/>
    </location>
</feature>
<feature type="signal peptide" evidence="2">
    <location>
        <begin position="1"/>
        <end position="23"/>
    </location>
</feature>
<feature type="chain" id="PRO_5034011799" description="Peptidase A1 domain-containing protein" evidence="2">
    <location>
        <begin position="24"/>
        <end position="149"/>
    </location>
</feature>
<feature type="domain" description="Peptidase A1" evidence="3">
    <location>
        <begin position="92"/>
        <end position="149"/>
    </location>
</feature>
<evidence type="ECO:0000256" key="2">
    <source>
        <dbReference type="SAM" id="SignalP"/>
    </source>
</evidence>
<evidence type="ECO:0000256" key="1">
    <source>
        <dbReference type="SAM" id="MobiDB-lite"/>
    </source>
</evidence>
<dbReference type="PROSITE" id="PS51767">
    <property type="entry name" value="PEPTIDASE_A1"/>
    <property type="match status" value="1"/>
</dbReference>
<dbReference type="AlphaFoldDB" id="A0A8D0ETN9"/>
<keyword evidence="2" id="KW-0732">Signal</keyword>
<sequence length="149" mass="15037">MGTPLAAPGLLLLLAGTAGLSRAFFSLPLRVSHPAAPGGSPPAPVVVRPGSGSRQQEPLGGADGLALASDPGGTLNFLAMVENLQGDSGRGYYLEMLIGTPPQALNILVDTGSSNFAVAASISMLLTRIALSSVTYSDVNGDISHLTLI</sequence>
<accession>A0A8D0ETN9</accession>
<name>A0A8D0ETN9_STROC</name>
<dbReference type="Pfam" id="PF00026">
    <property type="entry name" value="Asp"/>
    <property type="match status" value="1"/>
</dbReference>
<protein>
    <recommendedName>
        <fullName evidence="3">Peptidase A1 domain-containing protein</fullName>
    </recommendedName>
</protein>
<dbReference type="SUPFAM" id="SSF50630">
    <property type="entry name" value="Acid proteases"/>
    <property type="match status" value="1"/>
</dbReference>
<evidence type="ECO:0000259" key="3">
    <source>
        <dbReference type="PROSITE" id="PS51767"/>
    </source>
</evidence>
<proteinExistence type="predicted"/>
<dbReference type="Ensembl" id="ENSSOCT00000005333.1">
    <property type="protein sequence ID" value="ENSSOCP00000005182.1"/>
    <property type="gene ID" value="ENSSOCG00000004013.1"/>
</dbReference>
<dbReference type="GO" id="GO:0004190">
    <property type="term" value="F:aspartic-type endopeptidase activity"/>
    <property type="evidence" value="ECO:0007669"/>
    <property type="project" value="InterPro"/>
</dbReference>
<reference evidence="4" key="1">
    <citation type="submission" date="2025-08" db="UniProtKB">
        <authorList>
            <consortium name="Ensembl"/>
        </authorList>
    </citation>
    <scope>IDENTIFICATION</scope>
</reference>